<dbReference type="CDD" id="cd00229">
    <property type="entry name" value="SGNH_hydrolase"/>
    <property type="match status" value="1"/>
</dbReference>
<gene>
    <name evidence="2" type="ORF">Pla144_14610</name>
</gene>
<dbReference type="InterPro" id="IPR036514">
    <property type="entry name" value="SGNH_hydro_sf"/>
</dbReference>
<evidence type="ECO:0000259" key="1">
    <source>
        <dbReference type="Pfam" id="PF13472"/>
    </source>
</evidence>
<dbReference type="Pfam" id="PF13472">
    <property type="entry name" value="Lipase_GDSL_2"/>
    <property type="match status" value="1"/>
</dbReference>
<reference evidence="2 3" key="1">
    <citation type="submission" date="2019-02" db="EMBL/GenBank/DDBJ databases">
        <title>Deep-cultivation of Planctomycetes and their phenomic and genomic characterization uncovers novel biology.</title>
        <authorList>
            <person name="Wiegand S."/>
            <person name="Jogler M."/>
            <person name="Boedeker C."/>
            <person name="Pinto D."/>
            <person name="Vollmers J."/>
            <person name="Rivas-Marin E."/>
            <person name="Kohn T."/>
            <person name="Peeters S.H."/>
            <person name="Heuer A."/>
            <person name="Rast P."/>
            <person name="Oberbeckmann S."/>
            <person name="Bunk B."/>
            <person name="Jeske O."/>
            <person name="Meyerdierks A."/>
            <person name="Storesund J.E."/>
            <person name="Kallscheuer N."/>
            <person name="Luecker S."/>
            <person name="Lage O.M."/>
            <person name="Pohl T."/>
            <person name="Merkel B.J."/>
            <person name="Hornburger P."/>
            <person name="Mueller R.-W."/>
            <person name="Bruemmer F."/>
            <person name="Labrenz M."/>
            <person name="Spormann A.M."/>
            <person name="Op Den Camp H."/>
            <person name="Overmann J."/>
            <person name="Amann R."/>
            <person name="Jetten M.S.M."/>
            <person name="Mascher T."/>
            <person name="Medema M.H."/>
            <person name="Devos D.P."/>
            <person name="Kaster A.-K."/>
            <person name="Ovreas L."/>
            <person name="Rohde M."/>
            <person name="Galperin M.Y."/>
            <person name="Jogler C."/>
        </authorList>
    </citation>
    <scope>NUCLEOTIDE SEQUENCE [LARGE SCALE GENOMIC DNA]</scope>
    <source>
        <strain evidence="2 3">Pla144</strain>
    </source>
</reference>
<accession>A0A5C6CWR7</accession>
<comment type="caution">
    <text evidence="2">The sequence shown here is derived from an EMBL/GenBank/DDBJ whole genome shotgun (WGS) entry which is preliminary data.</text>
</comment>
<evidence type="ECO:0000313" key="3">
    <source>
        <dbReference type="Proteomes" id="UP000318437"/>
    </source>
</evidence>
<dbReference type="InterPro" id="IPR013830">
    <property type="entry name" value="SGNH_hydro"/>
</dbReference>
<organism evidence="2 3">
    <name type="scientific">Bythopirellula polymerisocia</name>
    <dbReference type="NCBI Taxonomy" id="2528003"/>
    <lineage>
        <taxon>Bacteria</taxon>
        <taxon>Pseudomonadati</taxon>
        <taxon>Planctomycetota</taxon>
        <taxon>Planctomycetia</taxon>
        <taxon>Pirellulales</taxon>
        <taxon>Lacipirellulaceae</taxon>
        <taxon>Bythopirellula</taxon>
    </lineage>
</organism>
<protein>
    <recommendedName>
        <fullName evidence="1">SGNH hydrolase-type esterase domain-containing protein</fullName>
    </recommendedName>
</protein>
<keyword evidence="3" id="KW-1185">Reference proteome</keyword>
<evidence type="ECO:0000313" key="2">
    <source>
        <dbReference type="EMBL" id="TWU28174.1"/>
    </source>
</evidence>
<feature type="domain" description="SGNH hydrolase-type esterase" evidence="1">
    <location>
        <begin position="20"/>
        <end position="225"/>
    </location>
</feature>
<dbReference type="Proteomes" id="UP000318437">
    <property type="component" value="Unassembled WGS sequence"/>
</dbReference>
<dbReference type="OrthoDB" id="282955at2"/>
<dbReference type="EMBL" id="SJPS01000002">
    <property type="protein sequence ID" value="TWU28174.1"/>
    <property type="molecule type" value="Genomic_DNA"/>
</dbReference>
<proteinExistence type="predicted"/>
<dbReference type="RefSeq" id="WP_146449364.1">
    <property type="nucleotide sequence ID" value="NZ_SJPS01000002.1"/>
</dbReference>
<dbReference type="SUPFAM" id="SSF52266">
    <property type="entry name" value="SGNH hydrolase"/>
    <property type="match status" value="1"/>
</dbReference>
<dbReference type="GO" id="GO:0016788">
    <property type="term" value="F:hydrolase activity, acting on ester bonds"/>
    <property type="evidence" value="ECO:0007669"/>
    <property type="project" value="UniProtKB-ARBA"/>
</dbReference>
<sequence length="247" mass="27533">MTTINKRSTPAQEHKLQVLAVGDCNTYGIQEPPIGNTILDKFCRCLEQAGYPASSQNLGFGMGTSREGIALMEAKAARADILLLNFGLVDSWITSIPRVYVPYFPDSRAKKVRRKLLKFTKRRLRAPLLRRVIPSGNVVPLAEFRANIEQIISLARQANPSVWVLLWGSPPVQYDAERNGHLLQYNAELHDVATRKRAMYLPTKPIIDNLPSAEAFLDNVHLNEAATTSIAAEMAHAFLSQRQRTAA</sequence>
<dbReference type="AlphaFoldDB" id="A0A5C6CWR7"/>
<name>A0A5C6CWR7_9BACT</name>
<dbReference type="Gene3D" id="3.40.50.1110">
    <property type="entry name" value="SGNH hydrolase"/>
    <property type="match status" value="1"/>
</dbReference>